<dbReference type="SUPFAM" id="SSF52096">
    <property type="entry name" value="ClpP/crotonase"/>
    <property type="match status" value="1"/>
</dbReference>
<sequence length="718" mass="81387">MKNSILTMLAFACIGNAQNLTKYNFDFEKSSSETIPQDVGVWGDYQVATDTQVFYSGQQSVRIHSGNQTNSFGAIYLKIPACFSGKTIRVEGWIKTENVSGSASLFVRMNRDKIKLKYHDESYLKYQGTNDWKSFTIRQEYIPETNAIYVGGILNGTGIVWIDQLKVTIDGTPIDQVTLREQTPIEKDIEFDAGSQFQLENPTPQQLKNLEILGKVWGFVKYHHPKVASGTVHWDYELFRMLPLINATDFTSRLAQKIDALGPFKMIRKKLPKADSVKSLPQNEWIRDTALLGEALSSLLVQINQAEIHKNYYVSMYPTVGNPNFENELEYSLMPWNDSGYKLLALFRFWNAVHYFFPNTHLTDQKWDTVLPEFIPQLLQPTDELKYKLLLKTLIGKIQDSHADVWGYDETLFKYKGDKSVQVELDYVEGKFVVVADHQKTPLLHKGDVIVAINGESINDWVQRRKTEFPASNVPTQFRNMARDLLRTNEVELPLTVERKGTYLELKAPTEATFYYDDTTPSSKILDPQIGYLYPGTLKQGEIEKIMENFKDKKGIVIDFRCYPSEFILFKLGNYLYPKKVDFAKFSEGSIEQPGLFVYRKGTPVGKSNAKAYTGKIVVLLNEETQSSAEYHCMALRAAPNVTIIGSTTAGADGNVSKLYLPGGVMTMISGIGVYYPDGTETQRIGIVPDVECKPTIQGIREGRDELLEKAIEIILKS</sequence>
<dbReference type="Gene3D" id="2.30.42.10">
    <property type="match status" value="1"/>
</dbReference>
<reference evidence="2 3" key="1">
    <citation type="submission" date="2016-11" db="EMBL/GenBank/DDBJ databases">
        <authorList>
            <person name="Jaros S."/>
            <person name="Januszkiewicz K."/>
            <person name="Wedrychowicz H."/>
        </authorList>
    </citation>
    <scope>NUCLEOTIDE SEQUENCE [LARGE SCALE GENOMIC DNA]</scope>
    <source>
        <strain evidence="2 3">DSM 25660</strain>
    </source>
</reference>
<dbReference type="AlphaFoldDB" id="A0A1M4YGY5"/>
<dbReference type="Gene3D" id="3.30.750.44">
    <property type="match status" value="1"/>
</dbReference>
<keyword evidence="2" id="KW-0645">Protease</keyword>
<dbReference type="STRING" id="1124188.SAMN05444377_10390"/>
<dbReference type="SMART" id="SM00245">
    <property type="entry name" value="TSPc"/>
    <property type="match status" value="1"/>
</dbReference>
<dbReference type="GO" id="GO:0030288">
    <property type="term" value="C:outer membrane-bounded periplasmic space"/>
    <property type="evidence" value="ECO:0007669"/>
    <property type="project" value="TreeGrafter"/>
</dbReference>
<keyword evidence="2" id="KW-0378">Hydrolase</keyword>
<dbReference type="InterPro" id="IPR029045">
    <property type="entry name" value="ClpP/crotonase-like_dom_sf"/>
</dbReference>
<proteinExistence type="predicted"/>
<dbReference type="Proteomes" id="UP000184147">
    <property type="component" value="Unassembled WGS sequence"/>
</dbReference>
<dbReference type="CDD" id="cd07562">
    <property type="entry name" value="Peptidase_S41_TRI"/>
    <property type="match status" value="1"/>
</dbReference>
<dbReference type="RefSeq" id="WP_073361838.1">
    <property type="nucleotide sequence ID" value="NZ_FQVQ01000003.1"/>
</dbReference>
<dbReference type="GO" id="GO:0008236">
    <property type="term" value="F:serine-type peptidase activity"/>
    <property type="evidence" value="ECO:0007669"/>
    <property type="project" value="InterPro"/>
</dbReference>
<dbReference type="Gene3D" id="3.90.226.10">
    <property type="entry name" value="2-enoyl-CoA Hydratase, Chain A, domain 1"/>
    <property type="match status" value="1"/>
</dbReference>
<accession>A0A1M4YGY5</accession>
<feature type="domain" description="Tail specific protease" evidence="1">
    <location>
        <begin position="488"/>
        <end position="694"/>
    </location>
</feature>
<gene>
    <name evidence="2" type="ORF">SAMN05444377_10390</name>
</gene>
<protein>
    <submittedName>
        <fullName evidence="2">C-terminal processing protease CtpA/Prc, contains a PDZ domain</fullName>
    </submittedName>
</protein>
<name>A0A1M4YGY5_9FLAO</name>
<evidence type="ECO:0000259" key="1">
    <source>
        <dbReference type="SMART" id="SM00245"/>
    </source>
</evidence>
<evidence type="ECO:0000313" key="3">
    <source>
        <dbReference type="Proteomes" id="UP000184147"/>
    </source>
</evidence>
<dbReference type="InterPro" id="IPR036034">
    <property type="entry name" value="PDZ_sf"/>
</dbReference>
<dbReference type="Pfam" id="PF03572">
    <property type="entry name" value="Peptidase_S41"/>
    <property type="match status" value="1"/>
</dbReference>
<dbReference type="PANTHER" id="PTHR32060:SF30">
    <property type="entry name" value="CARBOXY-TERMINAL PROCESSING PROTEASE CTPA"/>
    <property type="match status" value="1"/>
</dbReference>
<dbReference type="InterPro" id="IPR005151">
    <property type="entry name" value="Tail-specific_protease"/>
</dbReference>
<dbReference type="OrthoDB" id="5379939at2"/>
<organism evidence="2 3">
    <name type="scientific">Flavobacterium fontis</name>
    <dbReference type="NCBI Taxonomy" id="1124188"/>
    <lineage>
        <taxon>Bacteria</taxon>
        <taxon>Pseudomonadati</taxon>
        <taxon>Bacteroidota</taxon>
        <taxon>Flavobacteriia</taxon>
        <taxon>Flavobacteriales</taxon>
        <taxon>Flavobacteriaceae</taxon>
        <taxon>Flavobacterium</taxon>
    </lineage>
</organism>
<dbReference type="PANTHER" id="PTHR32060">
    <property type="entry name" value="TAIL-SPECIFIC PROTEASE"/>
    <property type="match status" value="1"/>
</dbReference>
<dbReference type="Gene3D" id="2.60.120.260">
    <property type="entry name" value="Galactose-binding domain-like"/>
    <property type="match status" value="1"/>
</dbReference>
<dbReference type="GO" id="GO:0007165">
    <property type="term" value="P:signal transduction"/>
    <property type="evidence" value="ECO:0007669"/>
    <property type="project" value="TreeGrafter"/>
</dbReference>
<keyword evidence="3" id="KW-1185">Reference proteome</keyword>
<dbReference type="EMBL" id="FQVQ01000003">
    <property type="protein sequence ID" value="SHF04782.1"/>
    <property type="molecule type" value="Genomic_DNA"/>
</dbReference>
<evidence type="ECO:0000313" key="2">
    <source>
        <dbReference type="EMBL" id="SHF04782.1"/>
    </source>
</evidence>
<dbReference type="GO" id="GO:0004175">
    <property type="term" value="F:endopeptidase activity"/>
    <property type="evidence" value="ECO:0007669"/>
    <property type="project" value="TreeGrafter"/>
</dbReference>
<dbReference type="GO" id="GO:0006508">
    <property type="term" value="P:proteolysis"/>
    <property type="evidence" value="ECO:0007669"/>
    <property type="project" value="UniProtKB-KW"/>
</dbReference>